<feature type="transmembrane region" description="Helical" evidence="1">
    <location>
        <begin position="106"/>
        <end position="126"/>
    </location>
</feature>
<keyword evidence="1" id="KW-1133">Transmembrane helix</keyword>
<evidence type="ECO:0000256" key="1">
    <source>
        <dbReference type="SAM" id="Phobius"/>
    </source>
</evidence>
<dbReference type="Proteomes" id="UP001162891">
    <property type="component" value="Chromosome"/>
</dbReference>
<dbReference type="InterPro" id="IPR019251">
    <property type="entry name" value="DUF2231_TM"/>
</dbReference>
<keyword evidence="1" id="KW-0812">Transmembrane</keyword>
<dbReference type="EMBL" id="AP025591">
    <property type="protein sequence ID" value="BDG03831.1"/>
    <property type="molecule type" value="Genomic_DNA"/>
</dbReference>
<sequence>MAMRTHELHPSVIHMPLTLLPTAAIVDLAAASAPRFGRSIDRTGRTLWWAAAGSALFAGLAGMAASQEVETRSDHARDMMFLHGIGNFGLVLAAFGVASWRARNRASYTSALTGLVASGAAIYTAYLGGELVYAHGVGVKTLGGAAAEAPALFSGQGVARLGRDAVKGLGWLLSRGARAVTGRERVSRAALGPIAEAGTGGAPAMH</sequence>
<protein>
    <recommendedName>
        <fullName evidence="2">DUF2231 domain-containing protein</fullName>
    </recommendedName>
</protein>
<keyword evidence="4" id="KW-1185">Reference proteome</keyword>
<name>A0ABM7WWM7_9BACT</name>
<feature type="domain" description="DUF2231" evidence="2">
    <location>
        <begin position="6"/>
        <end position="140"/>
    </location>
</feature>
<reference evidence="4" key="1">
    <citation type="journal article" date="2022" name="Int. J. Syst. Evol. Microbiol.">
        <title>Anaeromyxobacter oryzae sp. nov., Anaeromyxobacter diazotrophicus sp. nov. and Anaeromyxobacter paludicola sp. nov., isolated from paddy soils.</title>
        <authorList>
            <person name="Itoh H."/>
            <person name="Xu Z."/>
            <person name="Mise K."/>
            <person name="Masuda Y."/>
            <person name="Ushijima N."/>
            <person name="Hayakawa C."/>
            <person name="Shiratori Y."/>
            <person name="Senoo K."/>
        </authorList>
    </citation>
    <scope>NUCLEOTIDE SEQUENCE [LARGE SCALE GENOMIC DNA]</scope>
    <source>
        <strain evidence="4">Red232</strain>
    </source>
</reference>
<dbReference type="Pfam" id="PF09990">
    <property type="entry name" value="DUF2231"/>
    <property type="match status" value="1"/>
</dbReference>
<feature type="transmembrane region" description="Helical" evidence="1">
    <location>
        <begin position="47"/>
        <end position="67"/>
    </location>
</feature>
<evidence type="ECO:0000259" key="2">
    <source>
        <dbReference type="Pfam" id="PF09990"/>
    </source>
</evidence>
<keyword evidence="1" id="KW-0472">Membrane</keyword>
<dbReference type="RefSeq" id="WP_248362265.1">
    <property type="nucleotide sequence ID" value="NZ_AP025591.1"/>
</dbReference>
<evidence type="ECO:0000313" key="4">
    <source>
        <dbReference type="Proteomes" id="UP001162891"/>
    </source>
</evidence>
<proteinExistence type="predicted"/>
<evidence type="ECO:0000313" key="3">
    <source>
        <dbReference type="EMBL" id="BDG03831.1"/>
    </source>
</evidence>
<accession>A0ABM7WWM7</accession>
<feature type="transmembrane region" description="Helical" evidence="1">
    <location>
        <begin position="79"/>
        <end position="100"/>
    </location>
</feature>
<organism evidence="3 4">
    <name type="scientific">Anaeromyxobacter oryzae</name>
    <dbReference type="NCBI Taxonomy" id="2918170"/>
    <lineage>
        <taxon>Bacteria</taxon>
        <taxon>Pseudomonadati</taxon>
        <taxon>Myxococcota</taxon>
        <taxon>Myxococcia</taxon>
        <taxon>Myxococcales</taxon>
        <taxon>Cystobacterineae</taxon>
        <taxon>Anaeromyxobacteraceae</taxon>
        <taxon>Anaeromyxobacter</taxon>
    </lineage>
</organism>
<gene>
    <name evidence="3" type="ORF">AMOR_28270</name>
</gene>